<dbReference type="Proteomes" id="UP000518266">
    <property type="component" value="Unassembled WGS sequence"/>
</dbReference>
<evidence type="ECO:0000256" key="1">
    <source>
        <dbReference type="SAM" id="Phobius"/>
    </source>
</evidence>
<dbReference type="InterPro" id="IPR013783">
    <property type="entry name" value="Ig-like_fold"/>
</dbReference>
<keyword evidence="1" id="KW-1133">Transmembrane helix</keyword>
<dbReference type="InterPro" id="IPR036179">
    <property type="entry name" value="Ig-like_dom_sf"/>
</dbReference>
<sequence length="148" mass="16514">MKSLYDDIILVSPVRPVAEGLPVTLSCKLKTGTVYDVDFYKNDKLIQNDTRSELTISAVSNSVRARKNSQFPVLLIVGLLCGVSLIILLLLFLYLYRKSKAVICSFINPLHLLHISEDQSGPATDHMINQDETNQRENASVLRVSLNP</sequence>
<comment type="caution">
    <text evidence="2">The sequence shown here is derived from an EMBL/GenBank/DDBJ whole genome shotgun (WGS) entry which is preliminary data.</text>
</comment>
<keyword evidence="3" id="KW-1185">Reference proteome</keyword>
<evidence type="ECO:0000313" key="2">
    <source>
        <dbReference type="EMBL" id="KAF3837240.1"/>
    </source>
</evidence>
<reference evidence="2 3" key="1">
    <citation type="submission" date="2020-03" db="EMBL/GenBank/DDBJ databases">
        <title>Dissostichus mawsoni Genome sequencing and assembly.</title>
        <authorList>
            <person name="Park H."/>
        </authorList>
    </citation>
    <scope>NUCLEOTIDE SEQUENCE [LARGE SCALE GENOMIC DNA]</scope>
    <source>
        <strain evidence="2">DM0001</strain>
        <tissue evidence="2">Muscle</tissue>
    </source>
</reference>
<dbReference type="OrthoDB" id="6151406at2759"/>
<dbReference type="EMBL" id="JAAKFY010000023">
    <property type="protein sequence ID" value="KAF3837240.1"/>
    <property type="molecule type" value="Genomic_DNA"/>
</dbReference>
<keyword evidence="1" id="KW-0812">Transmembrane</keyword>
<name>A0A7J5XJT8_DISMA</name>
<gene>
    <name evidence="2" type="ORF">F7725_004704</name>
</gene>
<protein>
    <submittedName>
        <fullName evidence="2">Uncharacterized protein</fullName>
    </submittedName>
</protein>
<dbReference type="AlphaFoldDB" id="A0A7J5XJT8"/>
<organism evidence="2 3">
    <name type="scientific">Dissostichus mawsoni</name>
    <name type="common">Antarctic cod</name>
    <dbReference type="NCBI Taxonomy" id="36200"/>
    <lineage>
        <taxon>Eukaryota</taxon>
        <taxon>Metazoa</taxon>
        <taxon>Chordata</taxon>
        <taxon>Craniata</taxon>
        <taxon>Vertebrata</taxon>
        <taxon>Euteleostomi</taxon>
        <taxon>Actinopterygii</taxon>
        <taxon>Neopterygii</taxon>
        <taxon>Teleostei</taxon>
        <taxon>Neoteleostei</taxon>
        <taxon>Acanthomorphata</taxon>
        <taxon>Eupercaria</taxon>
        <taxon>Perciformes</taxon>
        <taxon>Notothenioidei</taxon>
        <taxon>Nototheniidae</taxon>
        <taxon>Dissostichus</taxon>
    </lineage>
</organism>
<dbReference type="Gene3D" id="2.60.40.10">
    <property type="entry name" value="Immunoglobulins"/>
    <property type="match status" value="1"/>
</dbReference>
<evidence type="ECO:0000313" key="3">
    <source>
        <dbReference type="Proteomes" id="UP000518266"/>
    </source>
</evidence>
<feature type="transmembrane region" description="Helical" evidence="1">
    <location>
        <begin position="73"/>
        <end position="96"/>
    </location>
</feature>
<dbReference type="SUPFAM" id="SSF48726">
    <property type="entry name" value="Immunoglobulin"/>
    <property type="match status" value="1"/>
</dbReference>
<accession>A0A7J5XJT8</accession>
<proteinExistence type="predicted"/>
<keyword evidence="1" id="KW-0472">Membrane</keyword>